<proteinExistence type="predicted"/>
<comment type="caution">
    <text evidence="1">The sequence shown here is derived from an EMBL/GenBank/DDBJ whole genome shotgun (WGS) entry which is preliminary data.</text>
</comment>
<reference evidence="1" key="1">
    <citation type="submission" date="2020-12" db="EMBL/GenBank/DDBJ databases">
        <title>The genome sequence of Inhella sp. 1Y17.</title>
        <authorList>
            <person name="Liu Y."/>
        </authorList>
    </citation>
    <scope>NUCLEOTIDE SEQUENCE</scope>
    <source>
        <strain evidence="1">1Y17</strain>
    </source>
</reference>
<sequence length="312" mass="34294">MQTPFFQACAEAQSILIAGAGGGFDVVSGIPLYLYFRSLGKQVVLANLSFTALPFADCEEVFPGTYRVTETAAELPYFPERHILEWLRERGEAPSIYALSNQLGVQPLRAAYAHLLEGHQIDTLVLVDGGTDSLMFGDEAKVGTIVEDACSIVAAGCLPVPRRFLAAIGFGVEHQLNHHACLENIADLIKGDQYLGAQALTPALPEGRAFVELVEHLNQRMALHRSIVTNSIASAMQGEFGDIHFTARTQGSVQFVNPLMGLYWYFQLDGVATRIRFAAEIEHSTSMREVADVFQRYRILNSRRLPKAIPLA</sequence>
<keyword evidence="2" id="KW-1185">Reference proteome</keyword>
<dbReference type="Proteomes" id="UP000613266">
    <property type="component" value="Unassembled WGS sequence"/>
</dbReference>
<dbReference type="InterPro" id="IPR010581">
    <property type="entry name" value="DUF1152"/>
</dbReference>
<protein>
    <submittedName>
        <fullName evidence="1">DUF1152 domain-containing protein</fullName>
    </submittedName>
</protein>
<dbReference type="AlphaFoldDB" id="A0A931J0F7"/>
<gene>
    <name evidence="1" type="ORF">I7X39_09760</name>
</gene>
<evidence type="ECO:0000313" key="2">
    <source>
        <dbReference type="Proteomes" id="UP000613266"/>
    </source>
</evidence>
<evidence type="ECO:0000313" key="1">
    <source>
        <dbReference type="EMBL" id="MBH9577191.1"/>
    </source>
</evidence>
<dbReference type="EMBL" id="JAEDAK010000005">
    <property type="protein sequence ID" value="MBH9577191.1"/>
    <property type="molecule type" value="Genomic_DNA"/>
</dbReference>
<name>A0A931J0F7_9BURK</name>
<accession>A0A931J0F7</accession>
<dbReference type="Pfam" id="PF06626">
    <property type="entry name" value="DUF1152"/>
    <property type="match status" value="1"/>
</dbReference>
<organism evidence="1 2">
    <name type="scientific">Inhella proteolytica</name>
    <dbReference type="NCBI Taxonomy" id="2795029"/>
    <lineage>
        <taxon>Bacteria</taxon>
        <taxon>Pseudomonadati</taxon>
        <taxon>Pseudomonadota</taxon>
        <taxon>Betaproteobacteria</taxon>
        <taxon>Burkholderiales</taxon>
        <taxon>Sphaerotilaceae</taxon>
        <taxon>Inhella</taxon>
    </lineage>
</organism>
<dbReference type="RefSeq" id="WP_198110959.1">
    <property type="nucleotide sequence ID" value="NZ_JAEDAK010000005.1"/>
</dbReference>